<proteinExistence type="predicted"/>
<organism evidence="1">
    <name type="scientific">marine metagenome</name>
    <dbReference type="NCBI Taxonomy" id="408172"/>
    <lineage>
        <taxon>unclassified sequences</taxon>
        <taxon>metagenomes</taxon>
        <taxon>ecological metagenomes</taxon>
    </lineage>
</organism>
<dbReference type="SUPFAM" id="SSF161187">
    <property type="entry name" value="YfgJ-like"/>
    <property type="match status" value="1"/>
</dbReference>
<dbReference type="EMBL" id="UINC01060316">
    <property type="protein sequence ID" value="SVB84697.1"/>
    <property type="molecule type" value="Genomic_DNA"/>
</dbReference>
<reference evidence="1" key="1">
    <citation type="submission" date="2018-05" db="EMBL/GenBank/DDBJ databases">
        <authorList>
            <person name="Lanie J.A."/>
            <person name="Ng W.-L."/>
            <person name="Kazmierczak K.M."/>
            <person name="Andrzejewski T.M."/>
            <person name="Davidsen T.M."/>
            <person name="Wayne K.J."/>
            <person name="Tettelin H."/>
            <person name="Glass J.I."/>
            <person name="Rusch D."/>
            <person name="Podicherti R."/>
            <person name="Tsui H.-C.T."/>
            <person name="Winkler M.E."/>
        </authorList>
    </citation>
    <scope>NUCLEOTIDE SEQUENCE</scope>
</reference>
<evidence type="ECO:0000313" key="1">
    <source>
        <dbReference type="EMBL" id="SVB84697.1"/>
    </source>
</evidence>
<dbReference type="AlphaFoldDB" id="A0A382HCQ7"/>
<sequence length="48" mass="5480">MVWLTGEDYCPNCGTTAEYPTRCPNCDEELNDPELCEICYWEAGDELS</sequence>
<accession>A0A382HCQ7</accession>
<gene>
    <name evidence="1" type="ORF">METZ01_LOCUS237551</name>
</gene>
<name>A0A382HCQ7_9ZZZZ</name>
<protein>
    <submittedName>
        <fullName evidence="1">Uncharacterized protein</fullName>
    </submittedName>
</protein>